<sequence>MNHDDDELRLLRESAQMVAEGLTESTGFAVAMIALARGGDDDQLTTIAVAGNEDARRQLLGRQLPIHEMEADLALADVWGSLRFVPGERVADETDRDLGWIPDIEASDDPTRWHPLDLLVAPFHDELGRLRGHLCVDLPRDGRRPDIATRAQLERFAEQARRVVFLLLDREQLTTRLRLAERTRDLVRSASAAVDLDQMLDTMQTALLDGFLARSGWLQTFDHVGVRAIRSFGEVGQVRLADDYLDWLTQLATRLWRDQLTLEVPRRPGSPCPVPGHVVERLEEALRALDEQKALVVPLGVAGKCLGIIILGRASDDPAWSDSEATAALDIGHDLGRVVLNARNLARERALVEELRELDAYKRQLIATVSHELKAPLTATVGHLELLESLDLPAPVRDSLEVIQRASERTGRTVDSLLLLSRVTDPDASVRAEPVDLRDVVRDSLPLLAQAAAAQGVRVTTDLPPSPVVVVGDHDELERVTLNLLGNAIKYSTAGGQVQVGLTVSPSGSHRSGGATCALSVTDTGLGISVEDQERLFDEFFRSTNPHALQRPGTGLGLAIVRRIAERHAGRIEVVSELGRGSTFTVTLPWSEAATDGGTQGLLGVDSAHAGLHDQSQQPFSHIR</sequence>
<dbReference type="SUPFAM" id="SSF55874">
    <property type="entry name" value="ATPase domain of HSP90 chaperone/DNA topoisomerase II/histidine kinase"/>
    <property type="match status" value="1"/>
</dbReference>
<dbReference type="InterPro" id="IPR003661">
    <property type="entry name" value="HisK_dim/P_dom"/>
</dbReference>
<dbReference type="InterPro" id="IPR005467">
    <property type="entry name" value="His_kinase_dom"/>
</dbReference>
<dbReference type="AlphaFoldDB" id="A0A930V475"/>
<evidence type="ECO:0000313" key="9">
    <source>
        <dbReference type="EMBL" id="MBF4162904.1"/>
    </source>
</evidence>
<dbReference type="SUPFAM" id="SSF47384">
    <property type="entry name" value="Homodimeric domain of signal transducing histidine kinase"/>
    <property type="match status" value="1"/>
</dbReference>
<dbReference type="InterPro" id="IPR029016">
    <property type="entry name" value="GAF-like_dom_sf"/>
</dbReference>
<dbReference type="InterPro" id="IPR004358">
    <property type="entry name" value="Sig_transdc_His_kin-like_C"/>
</dbReference>
<dbReference type="Gene3D" id="3.30.565.10">
    <property type="entry name" value="Histidine kinase-like ATPase, C-terminal domain"/>
    <property type="match status" value="1"/>
</dbReference>
<dbReference type="PRINTS" id="PR00344">
    <property type="entry name" value="BCTRLSENSOR"/>
</dbReference>
<accession>A0A930V475</accession>
<dbReference type="FunFam" id="3.30.565.10:FF:000006">
    <property type="entry name" value="Sensor histidine kinase WalK"/>
    <property type="match status" value="1"/>
</dbReference>
<name>A0A930V475_9ACTN</name>
<evidence type="ECO:0000256" key="1">
    <source>
        <dbReference type="ARBA" id="ARBA00000085"/>
    </source>
</evidence>
<evidence type="ECO:0000256" key="6">
    <source>
        <dbReference type="ARBA" id="ARBA00022777"/>
    </source>
</evidence>
<keyword evidence="5" id="KW-0808">Transferase</keyword>
<dbReference type="InterPro" id="IPR036097">
    <property type="entry name" value="HisK_dim/P_sf"/>
</dbReference>
<evidence type="ECO:0000313" key="10">
    <source>
        <dbReference type="Proteomes" id="UP000656804"/>
    </source>
</evidence>
<dbReference type="EC" id="2.7.13.3" evidence="3"/>
<feature type="domain" description="Histidine kinase" evidence="8">
    <location>
        <begin position="368"/>
        <end position="592"/>
    </location>
</feature>
<dbReference type="SMART" id="SM00387">
    <property type="entry name" value="HATPase_c"/>
    <property type="match status" value="1"/>
</dbReference>
<proteinExistence type="predicted"/>
<evidence type="ECO:0000256" key="3">
    <source>
        <dbReference type="ARBA" id="ARBA00012438"/>
    </source>
</evidence>
<organism evidence="9 10">
    <name type="scientific">Nocardioides acrostichi</name>
    <dbReference type="NCBI Taxonomy" id="2784339"/>
    <lineage>
        <taxon>Bacteria</taxon>
        <taxon>Bacillati</taxon>
        <taxon>Actinomycetota</taxon>
        <taxon>Actinomycetes</taxon>
        <taxon>Propionibacteriales</taxon>
        <taxon>Nocardioidaceae</taxon>
        <taxon>Nocardioides</taxon>
    </lineage>
</organism>
<dbReference type="GO" id="GO:0005886">
    <property type="term" value="C:plasma membrane"/>
    <property type="evidence" value="ECO:0007669"/>
    <property type="project" value="UniProtKB-SubCell"/>
</dbReference>
<dbReference type="CDD" id="cd00082">
    <property type="entry name" value="HisKA"/>
    <property type="match status" value="1"/>
</dbReference>
<dbReference type="Gene3D" id="1.10.287.130">
    <property type="match status" value="1"/>
</dbReference>
<dbReference type="PANTHER" id="PTHR43711">
    <property type="entry name" value="TWO-COMPONENT HISTIDINE KINASE"/>
    <property type="match status" value="1"/>
</dbReference>
<dbReference type="GO" id="GO:0000155">
    <property type="term" value="F:phosphorelay sensor kinase activity"/>
    <property type="evidence" value="ECO:0007669"/>
    <property type="project" value="InterPro"/>
</dbReference>
<dbReference type="SMART" id="SM00388">
    <property type="entry name" value="HisKA"/>
    <property type="match status" value="1"/>
</dbReference>
<reference evidence="9" key="1">
    <citation type="submission" date="2020-11" db="EMBL/GenBank/DDBJ databases">
        <title>Nocardioides sp. CBS4Y-1, whole genome shotgun sequence.</title>
        <authorList>
            <person name="Tuo L."/>
        </authorList>
    </citation>
    <scope>NUCLEOTIDE SEQUENCE</scope>
    <source>
        <strain evidence="9">CBS4Y-1</strain>
    </source>
</reference>
<dbReference type="Gene3D" id="3.30.450.40">
    <property type="match status" value="1"/>
</dbReference>
<dbReference type="Pfam" id="PF00512">
    <property type="entry name" value="HisKA"/>
    <property type="match status" value="1"/>
</dbReference>
<protein>
    <recommendedName>
        <fullName evidence="3">histidine kinase</fullName>
        <ecNumber evidence="3">2.7.13.3</ecNumber>
    </recommendedName>
</protein>
<dbReference type="RefSeq" id="WP_194504172.1">
    <property type="nucleotide sequence ID" value="NZ_JADIVZ010000008.1"/>
</dbReference>
<dbReference type="EMBL" id="JADIVZ010000008">
    <property type="protein sequence ID" value="MBF4162904.1"/>
    <property type="molecule type" value="Genomic_DNA"/>
</dbReference>
<evidence type="ECO:0000256" key="7">
    <source>
        <dbReference type="ARBA" id="ARBA00023012"/>
    </source>
</evidence>
<dbReference type="PROSITE" id="PS50109">
    <property type="entry name" value="HIS_KIN"/>
    <property type="match status" value="1"/>
</dbReference>
<keyword evidence="6 9" id="KW-0418">Kinase</keyword>
<keyword evidence="10" id="KW-1185">Reference proteome</keyword>
<evidence type="ECO:0000259" key="8">
    <source>
        <dbReference type="PROSITE" id="PS50109"/>
    </source>
</evidence>
<dbReference type="Proteomes" id="UP000656804">
    <property type="component" value="Unassembled WGS sequence"/>
</dbReference>
<comment type="caution">
    <text evidence="9">The sequence shown here is derived from an EMBL/GenBank/DDBJ whole genome shotgun (WGS) entry which is preliminary data.</text>
</comment>
<dbReference type="Pfam" id="PF02518">
    <property type="entry name" value="HATPase_c"/>
    <property type="match status" value="1"/>
</dbReference>
<comment type="catalytic activity">
    <reaction evidence="1">
        <text>ATP + protein L-histidine = ADP + protein N-phospho-L-histidine.</text>
        <dbReference type="EC" id="2.7.13.3"/>
    </reaction>
</comment>
<evidence type="ECO:0000256" key="5">
    <source>
        <dbReference type="ARBA" id="ARBA00022679"/>
    </source>
</evidence>
<comment type="subcellular location">
    <subcellularLocation>
        <location evidence="2">Cell membrane</location>
    </subcellularLocation>
</comment>
<dbReference type="InterPro" id="IPR003594">
    <property type="entry name" value="HATPase_dom"/>
</dbReference>
<keyword evidence="4" id="KW-0597">Phosphoprotein</keyword>
<dbReference type="InterPro" id="IPR036890">
    <property type="entry name" value="HATPase_C_sf"/>
</dbReference>
<keyword evidence="7" id="KW-0902">Two-component regulatory system</keyword>
<dbReference type="SUPFAM" id="SSF55781">
    <property type="entry name" value="GAF domain-like"/>
    <property type="match status" value="2"/>
</dbReference>
<dbReference type="PANTHER" id="PTHR43711:SF28">
    <property type="entry name" value="SENSOR HISTIDINE KINASE YXDK"/>
    <property type="match status" value="1"/>
</dbReference>
<gene>
    <name evidence="9" type="ORF">ISG29_14515</name>
</gene>
<evidence type="ECO:0000256" key="4">
    <source>
        <dbReference type="ARBA" id="ARBA00022553"/>
    </source>
</evidence>
<dbReference type="InterPro" id="IPR050736">
    <property type="entry name" value="Sensor_HK_Regulatory"/>
</dbReference>
<evidence type="ECO:0000256" key="2">
    <source>
        <dbReference type="ARBA" id="ARBA00004236"/>
    </source>
</evidence>